<organism evidence="5 6">
    <name type="scientific">Stichopus japonicus</name>
    <name type="common">Sea cucumber</name>
    <dbReference type="NCBI Taxonomy" id="307972"/>
    <lineage>
        <taxon>Eukaryota</taxon>
        <taxon>Metazoa</taxon>
        <taxon>Echinodermata</taxon>
        <taxon>Eleutherozoa</taxon>
        <taxon>Echinozoa</taxon>
        <taxon>Holothuroidea</taxon>
        <taxon>Aspidochirotacea</taxon>
        <taxon>Aspidochirotida</taxon>
        <taxon>Stichopodidae</taxon>
        <taxon>Apostichopus</taxon>
    </lineage>
</organism>
<dbReference type="InterPro" id="IPR000435">
    <property type="entry name" value="Tektins"/>
</dbReference>
<name>A0A2G8K243_STIJA</name>
<protein>
    <recommendedName>
        <fullName evidence="3">Tektin</fullName>
    </recommendedName>
</protein>
<keyword evidence="6" id="KW-1185">Reference proteome</keyword>
<evidence type="ECO:0000256" key="2">
    <source>
        <dbReference type="ARBA" id="ARBA00022490"/>
    </source>
</evidence>
<comment type="subcellular location">
    <subcellularLocation>
        <location evidence="3">Cytoplasm</location>
        <location evidence="3">Cytoskeleton</location>
        <location evidence="3">Cilium axoneme</location>
    </subcellularLocation>
</comment>
<accession>A0A2G8K243</accession>
<dbReference type="Pfam" id="PF03148">
    <property type="entry name" value="Tektin"/>
    <property type="match status" value="1"/>
</dbReference>
<keyword evidence="3" id="KW-0282">Flagellum</keyword>
<keyword evidence="2" id="KW-0963">Cytoplasm</keyword>
<keyword evidence="3" id="KW-0969">Cilium</keyword>
<proteinExistence type="inferred from homology"/>
<dbReference type="PRINTS" id="PR00511">
    <property type="entry name" value="TEKTIN"/>
</dbReference>
<dbReference type="PANTHER" id="PTHR19960:SF7">
    <property type="entry name" value="TEKTIN"/>
    <property type="match status" value="1"/>
</dbReference>
<comment type="caution">
    <text evidence="5">The sequence shown here is derived from an EMBL/GenBank/DDBJ whole genome shotgun (WGS) entry which is preliminary data.</text>
</comment>
<dbReference type="InterPro" id="IPR048256">
    <property type="entry name" value="Tektin-like"/>
</dbReference>
<dbReference type="GO" id="GO:0060271">
    <property type="term" value="P:cilium assembly"/>
    <property type="evidence" value="ECO:0007669"/>
    <property type="project" value="UniProtKB-UniRule"/>
</dbReference>
<dbReference type="STRING" id="307972.A0A2G8K243"/>
<evidence type="ECO:0000313" key="5">
    <source>
        <dbReference type="EMBL" id="PIK42029.1"/>
    </source>
</evidence>
<evidence type="ECO:0000256" key="1">
    <source>
        <dbReference type="ARBA" id="ARBA00007209"/>
    </source>
</evidence>
<evidence type="ECO:0000256" key="3">
    <source>
        <dbReference type="RuleBase" id="RU367040"/>
    </source>
</evidence>
<dbReference type="OrthoDB" id="440745at2759"/>
<evidence type="ECO:0000256" key="4">
    <source>
        <dbReference type="SAM" id="Coils"/>
    </source>
</evidence>
<keyword evidence="3" id="KW-0966">Cell projection</keyword>
<keyword evidence="4" id="KW-0175">Coiled coil</keyword>
<dbReference type="PANTHER" id="PTHR19960">
    <property type="entry name" value="TEKTIN"/>
    <property type="match status" value="1"/>
</dbReference>
<comment type="similarity">
    <text evidence="1 3">Belongs to the tektin family.</text>
</comment>
<sequence>MSIYASVASKPVTHFAPSDWHTNNHLLASNAERLRDGSHNNRQDSSQLRNVTYNQTAWGIHDNTTRLSNRIDDIEKWRETLEKTLRDTDQEIADLEKDKDMAERALEAKALPLDVASECLTLRDGRREIDVVDDLASSELQKEVDVIEGIKAALQDKVSSAFEQLCLLREARQQLAADLRDKTEAKGIDSYCKELSIDSPDICRQPNSTRTPKGSVTPQTWEDFSRYNKDRADTEMRASQRLREAIHSTVAQTDNDLEAQRQATEFALRKRIHEMERAKDEDEWQKQNTEEEIAKQERNIRELEQAIRDKEKPLQLAMTRLENRTYRPNVELCRDNAQYGLVGEVHEIEDTIKALKNKSRMPSNNNRDALEKQLYKINQDLELKNNSLALDNKCMNVRNKLVTPPVTATQKNLATFKTDRETYTAQKLLLA</sequence>
<feature type="coiled-coil region" evidence="4">
    <location>
        <begin position="78"/>
        <end position="105"/>
    </location>
</feature>
<dbReference type="EMBL" id="MRZV01000967">
    <property type="protein sequence ID" value="PIK42029.1"/>
    <property type="molecule type" value="Genomic_DNA"/>
</dbReference>
<dbReference type="GO" id="GO:0015630">
    <property type="term" value="C:microtubule cytoskeleton"/>
    <property type="evidence" value="ECO:0007669"/>
    <property type="project" value="UniProtKB-UniRule"/>
</dbReference>
<dbReference type="GO" id="GO:0060294">
    <property type="term" value="P:cilium movement involved in cell motility"/>
    <property type="evidence" value="ECO:0007669"/>
    <property type="project" value="UniProtKB-UniRule"/>
</dbReference>
<dbReference type="GO" id="GO:0005634">
    <property type="term" value="C:nucleus"/>
    <property type="evidence" value="ECO:0007669"/>
    <property type="project" value="TreeGrafter"/>
</dbReference>
<dbReference type="AlphaFoldDB" id="A0A2G8K243"/>
<feature type="coiled-coil region" evidence="4">
    <location>
        <begin position="272"/>
        <end position="313"/>
    </location>
</feature>
<gene>
    <name evidence="5" type="ORF">BSL78_21114</name>
</gene>
<reference evidence="5 6" key="1">
    <citation type="journal article" date="2017" name="PLoS Biol.">
        <title>The sea cucumber genome provides insights into morphological evolution and visceral regeneration.</title>
        <authorList>
            <person name="Zhang X."/>
            <person name="Sun L."/>
            <person name="Yuan J."/>
            <person name="Sun Y."/>
            <person name="Gao Y."/>
            <person name="Zhang L."/>
            <person name="Li S."/>
            <person name="Dai H."/>
            <person name="Hamel J.F."/>
            <person name="Liu C."/>
            <person name="Yu Y."/>
            <person name="Liu S."/>
            <person name="Lin W."/>
            <person name="Guo K."/>
            <person name="Jin S."/>
            <person name="Xu P."/>
            <person name="Storey K.B."/>
            <person name="Huan P."/>
            <person name="Zhang T."/>
            <person name="Zhou Y."/>
            <person name="Zhang J."/>
            <person name="Lin C."/>
            <person name="Li X."/>
            <person name="Xing L."/>
            <person name="Huo D."/>
            <person name="Sun M."/>
            <person name="Wang L."/>
            <person name="Mercier A."/>
            <person name="Li F."/>
            <person name="Yang H."/>
            <person name="Xiang J."/>
        </authorList>
    </citation>
    <scope>NUCLEOTIDE SEQUENCE [LARGE SCALE GENOMIC DNA]</scope>
    <source>
        <strain evidence="5">Shaxun</strain>
        <tissue evidence="5">Muscle</tissue>
    </source>
</reference>
<dbReference type="GO" id="GO:0005930">
    <property type="term" value="C:axoneme"/>
    <property type="evidence" value="ECO:0007669"/>
    <property type="project" value="UniProtKB-SubCell"/>
</dbReference>
<evidence type="ECO:0000313" key="6">
    <source>
        <dbReference type="Proteomes" id="UP000230750"/>
    </source>
</evidence>
<dbReference type="Proteomes" id="UP000230750">
    <property type="component" value="Unassembled WGS sequence"/>
</dbReference>